<keyword evidence="3" id="KW-0677">Repeat</keyword>
<comment type="subcellular location">
    <subcellularLocation>
        <location evidence="1">Cytoplasm</location>
    </subcellularLocation>
</comment>
<evidence type="ECO:0000256" key="1">
    <source>
        <dbReference type="ARBA" id="ARBA00004496"/>
    </source>
</evidence>
<feature type="transmembrane region" description="Helical" evidence="7">
    <location>
        <begin position="355"/>
        <end position="376"/>
    </location>
</feature>
<evidence type="ECO:0008006" key="10">
    <source>
        <dbReference type="Google" id="ProtNLM"/>
    </source>
</evidence>
<evidence type="ECO:0000256" key="2">
    <source>
        <dbReference type="ARBA" id="ARBA00022490"/>
    </source>
</evidence>
<dbReference type="SUPFAM" id="SSF46894">
    <property type="entry name" value="C-terminal effector domain of the bipartite response regulators"/>
    <property type="match status" value="1"/>
</dbReference>
<dbReference type="InterPro" id="IPR019734">
    <property type="entry name" value="TPR_rpt"/>
</dbReference>
<comment type="caution">
    <text evidence="8">The sequence shown here is derived from an EMBL/GenBank/DDBJ whole genome shotgun (WGS) entry which is preliminary data.</text>
</comment>
<dbReference type="Proteomes" id="UP001595935">
    <property type="component" value="Unassembled WGS sequence"/>
</dbReference>
<keyword evidence="6" id="KW-0175">Coiled coil</keyword>
<reference evidence="9" key="1">
    <citation type="journal article" date="2019" name="Int. J. Syst. Evol. Microbiol.">
        <title>The Global Catalogue of Microorganisms (GCM) 10K type strain sequencing project: providing services to taxonomists for standard genome sequencing and annotation.</title>
        <authorList>
            <consortium name="The Broad Institute Genomics Platform"/>
            <consortium name="The Broad Institute Genome Sequencing Center for Infectious Disease"/>
            <person name="Wu L."/>
            <person name="Ma J."/>
        </authorList>
    </citation>
    <scope>NUCLEOTIDE SEQUENCE [LARGE SCALE GENOMIC DNA]</scope>
    <source>
        <strain evidence="9">WYCCWR 13023</strain>
    </source>
</reference>
<feature type="coiled-coil region" evidence="6">
    <location>
        <begin position="378"/>
        <end position="409"/>
    </location>
</feature>
<dbReference type="PANTHER" id="PTHR46630:SF1">
    <property type="entry name" value="TETRATRICOPEPTIDE REPEAT PROTEIN 29"/>
    <property type="match status" value="1"/>
</dbReference>
<comment type="similarity">
    <text evidence="5">Belongs to the Rap family.</text>
</comment>
<evidence type="ECO:0000256" key="7">
    <source>
        <dbReference type="SAM" id="Phobius"/>
    </source>
</evidence>
<keyword evidence="4" id="KW-0802">TPR repeat</keyword>
<keyword evidence="9" id="KW-1185">Reference proteome</keyword>
<evidence type="ECO:0000256" key="5">
    <source>
        <dbReference type="ARBA" id="ARBA00038253"/>
    </source>
</evidence>
<keyword evidence="2" id="KW-0963">Cytoplasm</keyword>
<dbReference type="PANTHER" id="PTHR46630">
    <property type="entry name" value="TETRATRICOPEPTIDE REPEAT PROTEIN 29"/>
    <property type="match status" value="1"/>
</dbReference>
<protein>
    <recommendedName>
        <fullName evidence="10">HTH luxR-type domain-containing protein</fullName>
    </recommendedName>
</protein>
<dbReference type="Gene3D" id="1.25.40.10">
    <property type="entry name" value="Tetratricopeptide repeat domain"/>
    <property type="match status" value="1"/>
</dbReference>
<gene>
    <name evidence="8" type="ORF">ACFO5S_04350</name>
</gene>
<proteinExistence type="inferred from homology"/>
<dbReference type="EMBL" id="JBHSGV010000002">
    <property type="protein sequence ID" value="MFC4746658.1"/>
    <property type="molecule type" value="Genomic_DNA"/>
</dbReference>
<keyword evidence="7" id="KW-0812">Transmembrane</keyword>
<accession>A0ABV9P8P3</accession>
<sequence>MKPSLEILFMMARLFFLILLFTSFCTYSQSSTKELIDNLNTISDHDKKAELSQKIAIQLEHSDWERAIKYIELAEEEAKKAKDPELSLASVYLATGKMYADKDVLDVALQYYLKAYNIYKSRNNTEEVAKLENNLAIIYAQGDNKEKALQSFLNVYHYQKSKKDPAKLVKILNNIGTIYLGKNIDSSLYYFQKAHAIINTLPDATLKTYVYTNLARTYALKKDKVNSDLYFNKAFSVLNNPLDNSVKVFVYGAFSEYKFEEKKYDDVILNAKQALELSKSNLYSFSSLKLNRLLYESYLKKGDYKNAVFYFQKYNAISDSINIEHKAVNLERIRLEQDYKVRSQIRTLEEEKARFKYYVVGLILVVGILILIILLIKYRNNNIKNQLEKEKLKRKEQELKQSLEAKNMVLIGKAMSEIHRTDNINEILTDLKMIKLKTVNKEMQQAIDIVLKRLEKNLNTDIWKEFELSFEQVHKSFFDKLTIDYPSLTPKDRRLCALLYLDLTTKEISQITGQSFKSIENARTRLRKKFDLTNEKVNLSTYLNSFKPE</sequence>
<evidence type="ECO:0000256" key="4">
    <source>
        <dbReference type="ARBA" id="ARBA00022803"/>
    </source>
</evidence>
<dbReference type="SUPFAM" id="SSF48452">
    <property type="entry name" value="TPR-like"/>
    <property type="match status" value="1"/>
</dbReference>
<evidence type="ECO:0000256" key="6">
    <source>
        <dbReference type="SAM" id="Coils"/>
    </source>
</evidence>
<name>A0ABV9P8P3_9FLAO</name>
<evidence type="ECO:0000313" key="8">
    <source>
        <dbReference type="EMBL" id="MFC4746658.1"/>
    </source>
</evidence>
<keyword evidence="7" id="KW-0472">Membrane</keyword>
<dbReference type="SMART" id="SM00028">
    <property type="entry name" value="TPR"/>
    <property type="match status" value="5"/>
</dbReference>
<keyword evidence="7" id="KW-1133">Transmembrane helix</keyword>
<evidence type="ECO:0000256" key="3">
    <source>
        <dbReference type="ARBA" id="ARBA00022737"/>
    </source>
</evidence>
<dbReference type="InterPro" id="IPR016032">
    <property type="entry name" value="Sig_transdc_resp-reg_C-effctor"/>
</dbReference>
<dbReference type="RefSeq" id="WP_213256386.1">
    <property type="nucleotide sequence ID" value="NZ_JAGYWA010000002.1"/>
</dbReference>
<dbReference type="InterPro" id="IPR051476">
    <property type="entry name" value="Bac_ResReg_Asp_Phosphatase"/>
</dbReference>
<evidence type="ECO:0000313" key="9">
    <source>
        <dbReference type="Proteomes" id="UP001595935"/>
    </source>
</evidence>
<organism evidence="8 9">
    <name type="scientific">Flavobacterium branchiicola</name>
    <dbReference type="NCBI Taxonomy" id="1114875"/>
    <lineage>
        <taxon>Bacteria</taxon>
        <taxon>Pseudomonadati</taxon>
        <taxon>Bacteroidota</taxon>
        <taxon>Flavobacteriia</taxon>
        <taxon>Flavobacteriales</taxon>
        <taxon>Flavobacteriaceae</taxon>
        <taxon>Flavobacterium</taxon>
    </lineage>
</organism>
<dbReference type="InterPro" id="IPR011990">
    <property type="entry name" value="TPR-like_helical_dom_sf"/>
</dbReference>